<keyword evidence="4 10" id="KW-0812">Transmembrane</keyword>
<keyword evidence="8" id="KW-0407">Ion channel</keyword>
<protein>
    <submittedName>
        <fullName evidence="12">Ion transport 2</fullName>
    </submittedName>
</protein>
<dbReference type="GO" id="GO:0015271">
    <property type="term" value="F:outward rectifier potassium channel activity"/>
    <property type="evidence" value="ECO:0007669"/>
    <property type="project" value="TreeGrafter"/>
</dbReference>
<feature type="transmembrane region" description="Helical" evidence="10">
    <location>
        <begin position="235"/>
        <end position="256"/>
    </location>
</feature>
<evidence type="ECO:0000256" key="3">
    <source>
        <dbReference type="ARBA" id="ARBA00022448"/>
    </source>
</evidence>
<dbReference type="KEGG" id="ota:OT_ostta14g02980"/>
<evidence type="ECO:0000256" key="5">
    <source>
        <dbReference type="ARBA" id="ARBA00022989"/>
    </source>
</evidence>
<dbReference type="PANTHER" id="PTHR11003:SF291">
    <property type="entry name" value="IP11374P"/>
    <property type="match status" value="1"/>
</dbReference>
<reference evidence="13" key="1">
    <citation type="journal article" date="2006" name="Proc. Natl. Acad. Sci. U.S.A.">
        <title>Genome analysis of the smallest free-living eukaryote Ostreococcus tauri unveils many unique features.</title>
        <authorList>
            <person name="Derelle E."/>
            <person name="Ferraz C."/>
            <person name="Rombauts S."/>
            <person name="Rouze P."/>
            <person name="Worden A.Z."/>
            <person name="Robbens S."/>
            <person name="Partensky F."/>
            <person name="Degroeve S."/>
            <person name="Echeynie S."/>
            <person name="Cooke R."/>
            <person name="Saeys Y."/>
            <person name="Wuyts J."/>
            <person name="Jabbari K."/>
            <person name="Bowler C."/>
            <person name="Panaud O."/>
            <person name="Piegu B."/>
            <person name="Ball S.G."/>
            <person name="Ral J.-P."/>
            <person name="Bouget F.-Y."/>
            <person name="Piganeau G."/>
            <person name="De Baets B."/>
            <person name="Picard A."/>
            <person name="Delseny M."/>
            <person name="Demaille J."/>
            <person name="Van de Peer Y."/>
            <person name="Moreau H."/>
        </authorList>
    </citation>
    <scope>NUCLEOTIDE SEQUENCE [LARGE SCALE GENOMIC DNA]</scope>
    <source>
        <strain evidence="13">OTTH 0595 / CCAP 157/2 / RCC745</strain>
    </source>
</reference>
<evidence type="ECO:0000256" key="4">
    <source>
        <dbReference type="ARBA" id="ARBA00022692"/>
    </source>
</evidence>
<dbReference type="GeneID" id="9837820"/>
<comment type="subcellular location">
    <subcellularLocation>
        <location evidence="1">Membrane</location>
        <topology evidence="1">Multi-pass membrane protein</topology>
    </subcellularLocation>
</comment>
<evidence type="ECO:0000256" key="6">
    <source>
        <dbReference type="ARBA" id="ARBA00023065"/>
    </source>
</evidence>
<comment type="similarity">
    <text evidence="2">Belongs to the two pore domain potassium channel (TC 1.A.1.7) family.</text>
</comment>
<evidence type="ECO:0000256" key="1">
    <source>
        <dbReference type="ARBA" id="ARBA00004141"/>
    </source>
</evidence>
<dbReference type="InParanoid" id="Q00VL8"/>
<evidence type="ECO:0000256" key="7">
    <source>
        <dbReference type="ARBA" id="ARBA00023136"/>
    </source>
</evidence>
<dbReference type="SUPFAM" id="SSF81324">
    <property type="entry name" value="Voltage-gated potassium channels"/>
    <property type="match status" value="2"/>
</dbReference>
<feature type="region of interest" description="Disordered" evidence="9">
    <location>
        <begin position="1"/>
        <end position="37"/>
    </location>
</feature>
<evidence type="ECO:0000256" key="10">
    <source>
        <dbReference type="SAM" id="Phobius"/>
    </source>
</evidence>
<dbReference type="OMA" id="YSGIETH"/>
<dbReference type="GO" id="GO:0005886">
    <property type="term" value="C:plasma membrane"/>
    <property type="evidence" value="ECO:0007669"/>
    <property type="project" value="TreeGrafter"/>
</dbReference>
<dbReference type="GO" id="GO:0022841">
    <property type="term" value="F:potassium ion leak channel activity"/>
    <property type="evidence" value="ECO:0007669"/>
    <property type="project" value="TreeGrafter"/>
</dbReference>
<dbReference type="Proteomes" id="UP000009170">
    <property type="component" value="Unassembled WGS sequence"/>
</dbReference>
<dbReference type="PANTHER" id="PTHR11003">
    <property type="entry name" value="POTASSIUM CHANNEL, SUBFAMILY K"/>
    <property type="match status" value="1"/>
</dbReference>
<dbReference type="Gene3D" id="1.10.287.70">
    <property type="match status" value="2"/>
</dbReference>
<dbReference type="InterPro" id="IPR003280">
    <property type="entry name" value="2pore_dom_K_chnl"/>
</dbReference>
<dbReference type="GO" id="GO:0005509">
    <property type="term" value="F:calcium ion binding"/>
    <property type="evidence" value="ECO:0007669"/>
    <property type="project" value="InterPro"/>
</dbReference>
<evidence type="ECO:0000313" key="12">
    <source>
        <dbReference type="EMBL" id="CAL57090.1"/>
    </source>
</evidence>
<dbReference type="RefSeq" id="XP_003083135.1">
    <property type="nucleotide sequence ID" value="XM_003083087.1"/>
</dbReference>
<dbReference type="OrthoDB" id="415460at2759"/>
<dbReference type="Pfam" id="PF07885">
    <property type="entry name" value="Ion_trans_2"/>
    <property type="match status" value="2"/>
</dbReference>
<organism evidence="12 13">
    <name type="scientific">Ostreococcus tauri</name>
    <name type="common">Marine green alga</name>
    <dbReference type="NCBI Taxonomy" id="70448"/>
    <lineage>
        <taxon>Eukaryota</taxon>
        <taxon>Viridiplantae</taxon>
        <taxon>Chlorophyta</taxon>
        <taxon>Mamiellophyceae</taxon>
        <taxon>Mamiellales</taxon>
        <taxon>Bathycoccaceae</taxon>
        <taxon>Ostreococcus</taxon>
    </lineage>
</organism>
<sequence>MSKPSTTYGAVNDDASASPGADLELGRSYSRSGSDAAMMGEMDEDALMRQRSRKEALEEALLREEEAREPEKIIDILKRYMAKASEVVYQQLWILFLVYIFVAILGLQAFDSSSGAEFSFVDAFYFMAITVTTVGYGDITPTTDKGKVFMIFVIISGISLATVVISKITDLIISAKEASELAAQARLEQSMEKDLMMLRQKLGNILSAEDLSRFSEDAKSGHDESAAPHPVVRVVYHPVSVIIIVLLIGAATFCAVEPEISYLDGVWWAVVTSTTVGYGDILPTTDKAKIFASFYALFVVGVMGWAVSQIASSSISASAKHQEELRSFSLSAKWLAEQGGDKGYVDRYDFLRAMIVARGVLSAEDVDKIDGRFRQLDVTGDGSLDVDDLMGTGSGKKKTKKK</sequence>
<keyword evidence="7 10" id="KW-0472">Membrane</keyword>
<feature type="transmembrane region" description="Helical" evidence="10">
    <location>
        <begin position="87"/>
        <end position="110"/>
    </location>
</feature>
<name>Q00VL8_OSTTA</name>
<proteinExistence type="inferred from homology"/>
<feature type="domain" description="EF-hand" evidence="11">
    <location>
        <begin position="364"/>
        <end position="399"/>
    </location>
</feature>
<comment type="caution">
    <text evidence="12">The sequence shown here is derived from an EMBL/GenBank/DDBJ whole genome shotgun (WGS) entry which is preliminary data.</text>
</comment>
<keyword evidence="3" id="KW-0813">Transport</keyword>
<keyword evidence="5 10" id="KW-1133">Transmembrane helix</keyword>
<feature type="transmembrane region" description="Helical" evidence="10">
    <location>
        <begin position="148"/>
        <end position="168"/>
    </location>
</feature>
<evidence type="ECO:0000256" key="2">
    <source>
        <dbReference type="ARBA" id="ARBA00010159"/>
    </source>
</evidence>
<reference evidence="12 13" key="2">
    <citation type="journal article" date="2014" name="BMC Genomics">
        <title>An improved genome of the model marine alga Ostreococcus tauri unfolds by assessing Illumina de novo assemblies.</title>
        <authorList>
            <person name="Blanc-Mathieu R."/>
            <person name="Verhelst B."/>
            <person name="Derelle E."/>
            <person name="Rombauts S."/>
            <person name="Bouget F.Y."/>
            <person name="Carre I."/>
            <person name="Chateau A."/>
            <person name="Eyre-Walker A."/>
            <person name="Grimsley N."/>
            <person name="Moreau H."/>
            <person name="Piegu B."/>
            <person name="Rivals E."/>
            <person name="Schackwitz W."/>
            <person name="Van de Peer Y."/>
            <person name="Piganeau G."/>
        </authorList>
    </citation>
    <scope>NUCLEOTIDE SEQUENCE [LARGE SCALE GENOMIC DNA]</scope>
    <source>
        <strain evidence="13">OTTH 0595 / CCAP 157/2 / RCC745</strain>
    </source>
</reference>
<evidence type="ECO:0000259" key="11">
    <source>
        <dbReference type="PROSITE" id="PS50222"/>
    </source>
</evidence>
<dbReference type="EMBL" id="CAID01000014">
    <property type="protein sequence ID" value="CAL57090.1"/>
    <property type="molecule type" value="Genomic_DNA"/>
</dbReference>
<dbReference type="AlphaFoldDB" id="Q00VL8"/>
<keyword evidence="13" id="KW-1185">Reference proteome</keyword>
<feature type="transmembrane region" description="Helical" evidence="10">
    <location>
        <begin position="290"/>
        <end position="308"/>
    </location>
</feature>
<gene>
    <name evidence="12" type="ORF">OT_ostta14g02980</name>
</gene>
<dbReference type="FunCoup" id="Q00VL8">
    <property type="interactions" value="107"/>
</dbReference>
<dbReference type="InterPro" id="IPR002048">
    <property type="entry name" value="EF_hand_dom"/>
</dbReference>
<dbReference type="PROSITE" id="PS50222">
    <property type="entry name" value="EF_HAND_2"/>
    <property type="match status" value="1"/>
</dbReference>
<keyword evidence="6" id="KW-0406">Ion transport</keyword>
<evidence type="ECO:0000256" key="9">
    <source>
        <dbReference type="SAM" id="MobiDB-lite"/>
    </source>
</evidence>
<accession>Q00VL8</accession>
<dbReference type="GO" id="GO:0030322">
    <property type="term" value="P:stabilization of membrane potential"/>
    <property type="evidence" value="ECO:0007669"/>
    <property type="project" value="TreeGrafter"/>
</dbReference>
<dbReference type="GO" id="GO:0005774">
    <property type="term" value="C:vacuolar membrane"/>
    <property type="evidence" value="ECO:0007669"/>
    <property type="project" value="UniProtKB-ARBA"/>
</dbReference>
<dbReference type="PRINTS" id="PR01333">
    <property type="entry name" value="2POREKCHANEL"/>
</dbReference>
<evidence type="ECO:0000313" key="13">
    <source>
        <dbReference type="Proteomes" id="UP000009170"/>
    </source>
</evidence>
<dbReference type="InterPro" id="IPR013099">
    <property type="entry name" value="K_chnl_dom"/>
</dbReference>
<evidence type="ECO:0000256" key="8">
    <source>
        <dbReference type="ARBA" id="ARBA00023303"/>
    </source>
</evidence>